<gene>
    <name evidence="2" type="ORF">J2W49_001686</name>
</gene>
<accession>A0ABU1WL53</accession>
<keyword evidence="1" id="KW-0472">Membrane</keyword>
<keyword evidence="1" id="KW-0812">Transmembrane</keyword>
<dbReference type="Proteomes" id="UP001265700">
    <property type="component" value="Unassembled WGS sequence"/>
</dbReference>
<feature type="transmembrane region" description="Helical" evidence="1">
    <location>
        <begin position="7"/>
        <end position="33"/>
    </location>
</feature>
<evidence type="ECO:0000313" key="2">
    <source>
        <dbReference type="EMBL" id="MDR7149731.1"/>
    </source>
</evidence>
<evidence type="ECO:0000256" key="1">
    <source>
        <dbReference type="SAM" id="Phobius"/>
    </source>
</evidence>
<dbReference type="InterPro" id="IPR045590">
    <property type="entry name" value="DUF6463"/>
</dbReference>
<organism evidence="2 3">
    <name type="scientific">Hydrogenophaga palleronii</name>
    <dbReference type="NCBI Taxonomy" id="65655"/>
    <lineage>
        <taxon>Bacteria</taxon>
        <taxon>Pseudomonadati</taxon>
        <taxon>Pseudomonadota</taxon>
        <taxon>Betaproteobacteria</taxon>
        <taxon>Burkholderiales</taxon>
        <taxon>Comamonadaceae</taxon>
        <taxon>Hydrogenophaga</taxon>
    </lineage>
</organism>
<proteinExistence type="predicted"/>
<protein>
    <submittedName>
        <fullName evidence="2">Uncharacterized protein</fullName>
    </submittedName>
</protein>
<keyword evidence="1" id="KW-1133">Transmembrane helix</keyword>
<dbReference type="RefSeq" id="WP_310314261.1">
    <property type="nucleotide sequence ID" value="NZ_JAVDWU010000003.1"/>
</dbReference>
<name>A0ABU1WL53_9BURK</name>
<feature type="transmembrane region" description="Helical" evidence="1">
    <location>
        <begin position="84"/>
        <end position="110"/>
    </location>
</feature>
<comment type="caution">
    <text evidence="2">The sequence shown here is derived from an EMBL/GenBank/DDBJ whole genome shotgun (WGS) entry which is preliminary data.</text>
</comment>
<keyword evidence="3" id="KW-1185">Reference proteome</keyword>
<reference evidence="2 3" key="1">
    <citation type="submission" date="2023-07" db="EMBL/GenBank/DDBJ databases">
        <title>Sorghum-associated microbial communities from plants grown in Nebraska, USA.</title>
        <authorList>
            <person name="Schachtman D."/>
        </authorList>
    </citation>
    <scope>NUCLEOTIDE SEQUENCE [LARGE SCALE GENOMIC DNA]</scope>
    <source>
        <strain evidence="2 3">4249</strain>
    </source>
</reference>
<sequence>MWAYQKAGWLLVAIGIIHCGIGLILGWEILAAWHDAGWWHSIEGVDTLHMDRFAVLWFQVAGLGWIALGWLMQQWLQRFGSLPVALGWALLATGVLVAYVLPISGAWLFMPLGLRVALPPRTALNPA</sequence>
<dbReference type="Pfam" id="PF20064">
    <property type="entry name" value="DUF6463"/>
    <property type="match status" value="1"/>
</dbReference>
<feature type="transmembrane region" description="Helical" evidence="1">
    <location>
        <begin position="53"/>
        <end position="72"/>
    </location>
</feature>
<dbReference type="EMBL" id="JAVDWU010000003">
    <property type="protein sequence ID" value="MDR7149731.1"/>
    <property type="molecule type" value="Genomic_DNA"/>
</dbReference>
<evidence type="ECO:0000313" key="3">
    <source>
        <dbReference type="Proteomes" id="UP001265700"/>
    </source>
</evidence>